<sequence length="148" mass="15751">MVSSSSSSAGGAASAPPQPPLPPAPKKGFIRRIIPVFLVTNLAVGAYVLLRTSQNKTDKKDEEAVEVPAAPAAPAESKAVVKPSPGTPAAAPAKVLPPIPESEQRQLLKWILEEKRKVKPTDPSEKKKIDEEKALLKQLIRAKSLPNL</sequence>
<proteinExistence type="predicted"/>
<keyword evidence="2" id="KW-1185">Reference proteome</keyword>
<evidence type="ECO:0000313" key="2">
    <source>
        <dbReference type="Proteomes" id="UP000827976"/>
    </source>
</evidence>
<dbReference type="Proteomes" id="UP000827976">
    <property type="component" value="Chromosome 4"/>
</dbReference>
<dbReference type="EMBL" id="CM037014">
    <property type="protein sequence ID" value="KAH7686506.1"/>
    <property type="molecule type" value="Genomic_DNA"/>
</dbReference>
<organism evidence="1 2">
    <name type="scientific">Dioscorea alata</name>
    <name type="common">Purple yam</name>
    <dbReference type="NCBI Taxonomy" id="55571"/>
    <lineage>
        <taxon>Eukaryota</taxon>
        <taxon>Viridiplantae</taxon>
        <taxon>Streptophyta</taxon>
        <taxon>Embryophyta</taxon>
        <taxon>Tracheophyta</taxon>
        <taxon>Spermatophyta</taxon>
        <taxon>Magnoliopsida</taxon>
        <taxon>Liliopsida</taxon>
        <taxon>Dioscoreales</taxon>
        <taxon>Dioscoreaceae</taxon>
        <taxon>Dioscorea</taxon>
    </lineage>
</organism>
<gene>
    <name evidence="1" type="ORF">IHE45_04G109800</name>
</gene>
<protein>
    <submittedName>
        <fullName evidence="1">Phosphoprotein P multimerization domain 2-containing protein</fullName>
    </submittedName>
</protein>
<evidence type="ECO:0000313" key="1">
    <source>
        <dbReference type="EMBL" id="KAH7686506.1"/>
    </source>
</evidence>
<comment type="caution">
    <text evidence="1">The sequence shown here is derived from an EMBL/GenBank/DDBJ whole genome shotgun (WGS) entry which is preliminary data.</text>
</comment>
<name>A0ACB7WFM1_DIOAL</name>
<reference evidence="2" key="1">
    <citation type="journal article" date="2022" name="Nat. Commun.">
        <title>Chromosome evolution and the genetic basis of agronomically important traits in greater yam.</title>
        <authorList>
            <person name="Bredeson J.V."/>
            <person name="Lyons J.B."/>
            <person name="Oniyinde I.O."/>
            <person name="Okereke N.R."/>
            <person name="Kolade O."/>
            <person name="Nnabue I."/>
            <person name="Nwadili C.O."/>
            <person name="Hribova E."/>
            <person name="Parker M."/>
            <person name="Nwogha J."/>
            <person name="Shu S."/>
            <person name="Carlson J."/>
            <person name="Kariba R."/>
            <person name="Muthemba S."/>
            <person name="Knop K."/>
            <person name="Barton G.J."/>
            <person name="Sherwood A.V."/>
            <person name="Lopez-Montes A."/>
            <person name="Asiedu R."/>
            <person name="Jamnadass R."/>
            <person name="Muchugi A."/>
            <person name="Goodstein D."/>
            <person name="Egesi C.N."/>
            <person name="Featherston J."/>
            <person name="Asfaw A."/>
            <person name="Simpson G.G."/>
            <person name="Dolezel J."/>
            <person name="Hendre P.S."/>
            <person name="Van Deynze A."/>
            <person name="Kumar P.L."/>
            <person name="Obidiegwu J.E."/>
            <person name="Bhattacharjee R."/>
            <person name="Rokhsar D.S."/>
        </authorList>
    </citation>
    <scope>NUCLEOTIDE SEQUENCE [LARGE SCALE GENOMIC DNA]</scope>
    <source>
        <strain evidence="2">cv. TDa95/00328</strain>
    </source>
</reference>
<accession>A0ACB7WFM1</accession>